<organism evidence="2 3">
    <name type="scientific">Rotaria sordida</name>
    <dbReference type="NCBI Taxonomy" id="392033"/>
    <lineage>
        <taxon>Eukaryota</taxon>
        <taxon>Metazoa</taxon>
        <taxon>Spiralia</taxon>
        <taxon>Gnathifera</taxon>
        <taxon>Rotifera</taxon>
        <taxon>Eurotatoria</taxon>
        <taxon>Bdelloidea</taxon>
        <taxon>Philodinida</taxon>
        <taxon>Philodinidae</taxon>
        <taxon>Rotaria</taxon>
    </lineage>
</organism>
<accession>A0A819HA71</accession>
<evidence type="ECO:0000313" key="2">
    <source>
        <dbReference type="EMBL" id="CAF3897451.1"/>
    </source>
</evidence>
<dbReference type="EMBL" id="CAJOBD010002644">
    <property type="protein sequence ID" value="CAF3897451.1"/>
    <property type="molecule type" value="Genomic_DNA"/>
</dbReference>
<proteinExistence type="predicted"/>
<dbReference type="AlphaFoldDB" id="A0A819HA71"/>
<comment type="caution">
    <text evidence="2">The sequence shown here is derived from an EMBL/GenBank/DDBJ whole genome shotgun (WGS) entry which is preliminary data.</text>
</comment>
<dbReference type="Proteomes" id="UP000663836">
    <property type="component" value="Unassembled WGS sequence"/>
</dbReference>
<evidence type="ECO:0000313" key="3">
    <source>
        <dbReference type="Proteomes" id="UP000663836"/>
    </source>
</evidence>
<feature type="signal peptide" evidence="1">
    <location>
        <begin position="1"/>
        <end position="16"/>
    </location>
</feature>
<keyword evidence="1" id="KW-0732">Signal</keyword>
<protein>
    <submittedName>
        <fullName evidence="2">Uncharacterized protein</fullName>
    </submittedName>
</protein>
<name>A0A819HA71_9BILA</name>
<sequence length="206" mass="23940">MVFVFVLLIFLYYCKRNVKFLKQRKNNNCRQILVTIQEHLKKNSSTLSNDDICKSSSLSKYNRINNSFEQRSNKRLDGTITILNKYDPNKVEIIDQSIDSSSMLNISYEKKNKYINQILSNISYITTDKSKQIDDSIESQQSTNINLTNNKDILFSKNHLSNSNLKTNKQIIINLEQIIHTVPSCIWSIDENSNLSKNDLSEFNKT</sequence>
<gene>
    <name evidence="2" type="ORF">JBS370_LOCUS20692</name>
</gene>
<evidence type="ECO:0000256" key="1">
    <source>
        <dbReference type="SAM" id="SignalP"/>
    </source>
</evidence>
<reference evidence="2" key="1">
    <citation type="submission" date="2021-02" db="EMBL/GenBank/DDBJ databases">
        <authorList>
            <person name="Nowell W R."/>
        </authorList>
    </citation>
    <scope>NUCLEOTIDE SEQUENCE</scope>
</reference>
<feature type="chain" id="PRO_5032739939" evidence="1">
    <location>
        <begin position="17"/>
        <end position="206"/>
    </location>
</feature>